<dbReference type="InterPro" id="IPR008269">
    <property type="entry name" value="Lon_proteolytic"/>
</dbReference>
<dbReference type="Gene3D" id="3.30.230.10">
    <property type="match status" value="1"/>
</dbReference>
<dbReference type="GO" id="GO:0004176">
    <property type="term" value="F:ATP-dependent peptidase activity"/>
    <property type="evidence" value="ECO:0007669"/>
    <property type="project" value="UniProtKB-UniRule"/>
</dbReference>
<evidence type="ECO:0000313" key="8">
    <source>
        <dbReference type="EMBL" id="KAL0263884.1"/>
    </source>
</evidence>
<protein>
    <recommendedName>
        <fullName evidence="7">Lon proteolytic domain-containing protein</fullName>
    </recommendedName>
</protein>
<keyword evidence="5" id="KW-0067">ATP-binding</keyword>
<dbReference type="GO" id="GO:0004252">
    <property type="term" value="F:serine-type endopeptidase activity"/>
    <property type="evidence" value="ECO:0007669"/>
    <property type="project" value="UniProtKB-UniRule"/>
</dbReference>
<dbReference type="GO" id="GO:0030163">
    <property type="term" value="P:protein catabolic process"/>
    <property type="evidence" value="ECO:0007669"/>
    <property type="project" value="InterPro"/>
</dbReference>
<dbReference type="InterPro" id="IPR014721">
    <property type="entry name" value="Ribsml_uS5_D2-typ_fold_subgr"/>
</dbReference>
<feature type="active site" evidence="6">
    <location>
        <position position="482"/>
    </location>
</feature>
<dbReference type="Gene3D" id="3.40.50.300">
    <property type="entry name" value="P-loop containing nucleotide triphosphate hydrolases"/>
    <property type="match status" value="1"/>
</dbReference>
<keyword evidence="4 6" id="KW-0720">Serine protease</keyword>
<dbReference type="InterPro" id="IPR027065">
    <property type="entry name" value="Lon_Prtase"/>
</dbReference>
<dbReference type="PROSITE" id="PS51786">
    <property type="entry name" value="LON_PROTEOLYTIC"/>
    <property type="match status" value="1"/>
</dbReference>
<dbReference type="GO" id="GO:0006508">
    <property type="term" value="P:proteolysis"/>
    <property type="evidence" value="ECO:0007669"/>
    <property type="project" value="UniProtKB-KW"/>
</dbReference>
<proteinExistence type="inferred from homology"/>
<feature type="active site" evidence="6">
    <location>
        <position position="439"/>
    </location>
</feature>
<keyword evidence="2" id="KW-0547">Nucleotide-binding</keyword>
<sequence length="536" mass="59616">MEKNQKDYYLNEQLKAIHKELNISETGKDETEILKEKLKNLKATKEVKEKISLDIKKLSSMSPVSAEASVIRNYVDTVLSLPWGKEDKININLEKAQSILDSEHYGLKKIKERLIEYLAVLHRSKNLSGPILCLIGPPGVGKTSLAQSLAKASGRSFIRISLGGLKDESEIRGHRRTYIGAMPGKIINALRKVKGDPASALLEVLDPEQNKSFVDHYIELEYDLSKIMFVATANSYNMHEALLDRMEVIELSGYTEEEKLEIAKKHLLPKNIKLSALKNNEFQISDEVIQTLIRNYTRESGVRQLDREIANLTRKAVKEILVDKVNKVEITNNNISKYAGVMKFKTGLIEPEDKIGIVTGLAWTKVGGDILYIEAVKTPGKGLIKITGKLGEVMKESVQAAYSLVYANLDKLKLKDDVFKKNDIHIHVPEGAIPKDGPSAGIAMVTAIFSLLSKVKVRYNVAMTGEITLRGKVLPIGGLKEKLLAALRAGIKEVIIPKDNEKDLVDLPPIVIENLKITLVSNIDEVLSVALVKNLF</sequence>
<dbReference type="Gene3D" id="1.20.58.1480">
    <property type="match status" value="1"/>
</dbReference>
<gene>
    <name evidence="8" type="ORF">PYX00_011185</name>
</gene>
<dbReference type="PANTHER" id="PTHR10046">
    <property type="entry name" value="ATP DEPENDENT LON PROTEASE FAMILY MEMBER"/>
    <property type="match status" value="1"/>
</dbReference>
<feature type="domain" description="Lon proteolytic" evidence="7">
    <location>
        <begin position="352"/>
        <end position="533"/>
    </location>
</feature>
<dbReference type="InterPro" id="IPR003959">
    <property type="entry name" value="ATPase_AAA_core"/>
</dbReference>
<dbReference type="PRINTS" id="PR00830">
    <property type="entry name" value="ENDOLAPTASE"/>
</dbReference>
<evidence type="ECO:0000256" key="1">
    <source>
        <dbReference type="ARBA" id="ARBA00022670"/>
    </source>
</evidence>
<name>A0AAW2H6F0_9NEOP</name>
<reference evidence="8" key="1">
    <citation type="journal article" date="2024" name="Gigascience">
        <title>Chromosome-level genome of the poultry shaft louse Menopon gallinae provides insight into the host-switching and adaptive evolution of parasitic lice.</title>
        <authorList>
            <person name="Xu Y."/>
            <person name="Ma L."/>
            <person name="Liu S."/>
            <person name="Liang Y."/>
            <person name="Liu Q."/>
            <person name="He Z."/>
            <person name="Tian L."/>
            <person name="Duan Y."/>
            <person name="Cai W."/>
            <person name="Li H."/>
            <person name="Song F."/>
        </authorList>
    </citation>
    <scope>NUCLEOTIDE SEQUENCE</scope>
    <source>
        <strain evidence="8">Cailab_2023a</strain>
    </source>
</reference>
<dbReference type="Pfam" id="PF05362">
    <property type="entry name" value="Lon_C"/>
    <property type="match status" value="1"/>
</dbReference>
<dbReference type="GO" id="GO:0005524">
    <property type="term" value="F:ATP binding"/>
    <property type="evidence" value="ECO:0007669"/>
    <property type="project" value="UniProtKB-KW"/>
</dbReference>
<dbReference type="GO" id="GO:0016887">
    <property type="term" value="F:ATP hydrolysis activity"/>
    <property type="evidence" value="ECO:0007669"/>
    <property type="project" value="InterPro"/>
</dbReference>
<evidence type="ECO:0000256" key="2">
    <source>
        <dbReference type="ARBA" id="ARBA00022741"/>
    </source>
</evidence>
<evidence type="ECO:0000256" key="5">
    <source>
        <dbReference type="ARBA" id="ARBA00022840"/>
    </source>
</evidence>
<evidence type="ECO:0000256" key="3">
    <source>
        <dbReference type="ARBA" id="ARBA00022801"/>
    </source>
</evidence>
<dbReference type="Gene3D" id="1.20.5.5270">
    <property type="match status" value="1"/>
</dbReference>
<dbReference type="Pfam" id="PF22667">
    <property type="entry name" value="Lon_lid"/>
    <property type="match status" value="1"/>
</dbReference>
<keyword evidence="3 6" id="KW-0378">Hydrolase</keyword>
<dbReference type="InterPro" id="IPR020568">
    <property type="entry name" value="Ribosomal_Su5_D2-typ_SF"/>
</dbReference>
<dbReference type="Gene3D" id="1.10.8.60">
    <property type="match status" value="1"/>
</dbReference>
<dbReference type="SMART" id="SM00382">
    <property type="entry name" value="AAA"/>
    <property type="match status" value="1"/>
</dbReference>
<evidence type="ECO:0000256" key="6">
    <source>
        <dbReference type="PROSITE-ProRule" id="PRU01122"/>
    </source>
</evidence>
<dbReference type="PROSITE" id="PS01046">
    <property type="entry name" value="LON_SER"/>
    <property type="match status" value="1"/>
</dbReference>
<accession>A0AAW2H6F0</accession>
<dbReference type="EMBL" id="JARGDH010000093">
    <property type="protein sequence ID" value="KAL0263884.1"/>
    <property type="molecule type" value="Genomic_DNA"/>
</dbReference>
<dbReference type="InterPro" id="IPR004815">
    <property type="entry name" value="Lon_bac/euk-typ"/>
</dbReference>
<dbReference type="SUPFAM" id="SSF54211">
    <property type="entry name" value="Ribosomal protein S5 domain 2-like"/>
    <property type="match status" value="1"/>
</dbReference>
<dbReference type="SUPFAM" id="SSF52540">
    <property type="entry name" value="P-loop containing nucleoside triphosphate hydrolases"/>
    <property type="match status" value="1"/>
</dbReference>
<evidence type="ECO:0000259" key="7">
    <source>
        <dbReference type="PROSITE" id="PS51786"/>
    </source>
</evidence>
<dbReference type="InterPro" id="IPR054594">
    <property type="entry name" value="Lon_lid"/>
</dbReference>
<dbReference type="InterPro" id="IPR003593">
    <property type="entry name" value="AAA+_ATPase"/>
</dbReference>
<keyword evidence="1 6" id="KW-0645">Protease</keyword>
<dbReference type="InterPro" id="IPR027417">
    <property type="entry name" value="P-loop_NTPase"/>
</dbReference>
<dbReference type="InterPro" id="IPR008268">
    <property type="entry name" value="Peptidase_S16_AS"/>
</dbReference>
<evidence type="ECO:0000256" key="4">
    <source>
        <dbReference type="ARBA" id="ARBA00022825"/>
    </source>
</evidence>
<dbReference type="NCBIfam" id="TIGR00763">
    <property type="entry name" value="lon"/>
    <property type="match status" value="1"/>
</dbReference>
<comment type="similarity">
    <text evidence="6">Belongs to the peptidase S16 family.</text>
</comment>
<dbReference type="CDD" id="cd19500">
    <property type="entry name" value="RecA-like_Lon"/>
    <property type="match status" value="1"/>
</dbReference>
<organism evidence="8">
    <name type="scientific">Menopon gallinae</name>
    <name type="common">poultry shaft louse</name>
    <dbReference type="NCBI Taxonomy" id="328185"/>
    <lineage>
        <taxon>Eukaryota</taxon>
        <taxon>Metazoa</taxon>
        <taxon>Ecdysozoa</taxon>
        <taxon>Arthropoda</taxon>
        <taxon>Hexapoda</taxon>
        <taxon>Insecta</taxon>
        <taxon>Pterygota</taxon>
        <taxon>Neoptera</taxon>
        <taxon>Paraneoptera</taxon>
        <taxon>Psocodea</taxon>
        <taxon>Troctomorpha</taxon>
        <taxon>Phthiraptera</taxon>
        <taxon>Amblycera</taxon>
        <taxon>Menoponidae</taxon>
        <taxon>Menopon</taxon>
    </lineage>
</organism>
<dbReference type="Pfam" id="PF00004">
    <property type="entry name" value="AAA"/>
    <property type="match status" value="1"/>
</dbReference>
<comment type="caution">
    <text evidence="8">The sequence shown here is derived from an EMBL/GenBank/DDBJ whole genome shotgun (WGS) entry which is preliminary data.</text>
</comment>
<dbReference type="AlphaFoldDB" id="A0AAW2H6F0"/>